<feature type="transmembrane region" description="Helical" evidence="1">
    <location>
        <begin position="44"/>
        <end position="67"/>
    </location>
</feature>
<reference evidence="2 3" key="1">
    <citation type="submission" date="2023-05" db="EMBL/GenBank/DDBJ databases">
        <authorList>
            <person name="Guo Y."/>
        </authorList>
    </citation>
    <scope>NUCLEOTIDE SEQUENCE [LARGE SCALE GENOMIC DNA]</scope>
    <source>
        <strain evidence="2 3">GR2756</strain>
    </source>
</reference>
<dbReference type="EMBL" id="JAVUPU010000007">
    <property type="protein sequence ID" value="MDT9600181.1"/>
    <property type="molecule type" value="Genomic_DNA"/>
</dbReference>
<evidence type="ECO:0000256" key="1">
    <source>
        <dbReference type="SAM" id="Phobius"/>
    </source>
</evidence>
<dbReference type="Proteomes" id="UP001259572">
    <property type="component" value="Unassembled WGS sequence"/>
</dbReference>
<keyword evidence="3" id="KW-1185">Reference proteome</keyword>
<feature type="transmembrane region" description="Helical" evidence="1">
    <location>
        <begin position="79"/>
        <end position="98"/>
    </location>
</feature>
<dbReference type="InterPro" id="IPR046659">
    <property type="entry name" value="DUF6768"/>
</dbReference>
<name>A0ABU3Q9Y1_9SPHN</name>
<evidence type="ECO:0000313" key="3">
    <source>
        <dbReference type="Proteomes" id="UP001259572"/>
    </source>
</evidence>
<gene>
    <name evidence="2" type="ORF">RQX22_14565</name>
</gene>
<proteinExistence type="predicted"/>
<keyword evidence="1" id="KW-0812">Transmembrane</keyword>
<dbReference type="Pfam" id="PF20556">
    <property type="entry name" value="DUF6768"/>
    <property type="match status" value="1"/>
</dbReference>
<evidence type="ECO:0000313" key="2">
    <source>
        <dbReference type="EMBL" id="MDT9600181.1"/>
    </source>
</evidence>
<sequence>MMPDVDDLIDEAIDLEERELLRAIGEEPGFVERALGMFGAGVRWMVTFMMVSQILLFVAGVWAAWGFFEAADPVTQLRWGLPAAVLLLASLAVKLAVAPPIHTSQIMRELKRIELQLARSAKR</sequence>
<accession>A0ABU3Q9Y1</accession>
<keyword evidence="1" id="KW-1133">Transmembrane helix</keyword>
<keyword evidence="1" id="KW-0472">Membrane</keyword>
<organism evidence="2 3">
    <name type="scientific">Sphingosinicella rhizophila</name>
    <dbReference type="NCBI Taxonomy" id="3050082"/>
    <lineage>
        <taxon>Bacteria</taxon>
        <taxon>Pseudomonadati</taxon>
        <taxon>Pseudomonadota</taxon>
        <taxon>Alphaproteobacteria</taxon>
        <taxon>Sphingomonadales</taxon>
        <taxon>Sphingosinicellaceae</taxon>
        <taxon>Sphingosinicella</taxon>
    </lineage>
</organism>
<comment type="caution">
    <text evidence="2">The sequence shown here is derived from an EMBL/GenBank/DDBJ whole genome shotgun (WGS) entry which is preliminary data.</text>
</comment>
<protein>
    <submittedName>
        <fullName evidence="2">DUF6768 family protein</fullName>
    </submittedName>
</protein>
<dbReference type="RefSeq" id="WP_315727279.1">
    <property type="nucleotide sequence ID" value="NZ_JAVUPU010000007.1"/>
</dbReference>